<protein>
    <recommendedName>
        <fullName evidence="3">Mitochondrial protein</fullName>
    </recommendedName>
</protein>
<accession>A0A371GVJ6</accession>
<dbReference type="EMBL" id="QJKJ01004339">
    <property type="protein sequence ID" value="RDX94565.1"/>
    <property type="molecule type" value="Genomic_DNA"/>
</dbReference>
<evidence type="ECO:0000313" key="1">
    <source>
        <dbReference type="EMBL" id="RDX94565.1"/>
    </source>
</evidence>
<dbReference type="PANTHER" id="PTHR11439:SF483">
    <property type="entry name" value="PEPTIDE SYNTHASE GLIP-LIKE, PUTATIVE (AFU_ORTHOLOGUE AFUA_3G12920)-RELATED"/>
    <property type="match status" value="1"/>
</dbReference>
<dbReference type="STRING" id="157652.A0A371GVJ6"/>
<gene>
    <name evidence="1" type="ORF">CR513_23044</name>
</gene>
<keyword evidence="2" id="KW-1185">Reference proteome</keyword>
<reference evidence="1" key="1">
    <citation type="submission" date="2018-05" db="EMBL/GenBank/DDBJ databases">
        <title>Draft genome of Mucuna pruriens seed.</title>
        <authorList>
            <person name="Nnadi N.E."/>
            <person name="Vos R."/>
            <person name="Hasami M.H."/>
            <person name="Devisetty U.K."/>
            <person name="Aguiy J.C."/>
        </authorList>
    </citation>
    <scope>NUCLEOTIDE SEQUENCE [LARGE SCALE GENOMIC DNA]</scope>
    <source>
        <strain evidence="1">JCA_2017</strain>
    </source>
</reference>
<organism evidence="1 2">
    <name type="scientific">Mucuna pruriens</name>
    <name type="common">Velvet bean</name>
    <name type="synonym">Dolichos pruriens</name>
    <dbReference type="NCBI Taxonomy" id="157652"/>
    <lineage>
        <taxon>Eukaryota</taxon>
        <taxon>Viridiplantae</taxon>
        <taxon>Streptophyta</taxon>
        <taxon>Embryophyta</taxon>
        <taxon>Tracheophyta</taxon>
        <taxon>Spermatophyta</taxon>
        <taxon>Magnoliopsida</taxon>
        <taxon>eudicotyledons</taxon>
        <taxon>Gunneridae</taxon>
        <taxon>Pentapetalae</taxon>
        <taxon>rosids</taxon>
        <taxon>fabids</taxon>
        <taxon>Fabales</taxon>
        <taxon>Fabaceae</taxon>
        <taxon>Papilionoideae</taxon>
        <taxon>50 kb inversion clade</taxon>
        <taxon>NPAAA clade</taxon>
        <taxon>indigoferoid/millettioid clade</taxon>
        <taxon>Phaseoleae</taxon>
        <taxon>Mucuna</taxon>
    </lineage>
</organism>
<sequence>MFSICLCARFQLDPRKSHLKVVKRIFRYLISATNLCLLHKKNQDFRLVGYCDANYARDKIKRKSTEDFIRPCVVSWASKKQNSVALSIVEIAYILIASCCSQLFIEIMYRKIQIINEMIYAQNLYMKNALFSKEKI</sequence>
<name>A0A371GVJ6_MUCPR</name>
<dbReference type="PANTHER" id="PTHR11439">
    <property type="entry name" value="GAG-POL-RELATED RETROTRANSPOSON"/>
    <property type="match status" value="1"/>
</dbReference>
<comment type="caution">
    <text evidence="1">The sequence shown here is derived from an EMBL/GenBank/DDBJ whole genome shotgun (WGS) entry which is preliminary data.</text>
</comment>
<dbReference type="AlphaFoldDB" id="A0A371GVJ6"/>
<evidence type="ECO:0008006" key="3">
    <source>
        <dbReference type="Google" id="ProtNLM"/>
    </source>
</evidence>
<proteinExistence type="predicted"/>
<evidence type="ECO:0000313" key="2">
    <source>
        <dbReference type="Proteomes" id="UP000257109"/>
    </source>
</evidence>
<dbReference type="OrthoDB" id="1431195at2759"/>
<dbReference type="Proteomes" id="UP000257109">
    <property type="component" value="Unassembled WGS sequence"/>
</dbReference>
<feature type="non-terminal residue" evidence="1">
    <location>
        <position position="1"/>
    </location>
</feature>